<dbReference type="GO" id="GO:0006811">
    <property type="term" value="P:monoatomic ion transport"/>
    <property type="evidence" value="ECO:0007669"/>
    <property type="project" value="UniProtKB-KW"/>
</dbReference>
<feature type="transmembrane region" description="Helical" evidence="13">
    <location>
        <begin position="84"/>
        <end position="106"/>
    </location>
</feature>
<evidence type="ECO:0000256" key="8">
    <source>
        <dbReference type="ARBA" id="ARBA00022692"/>
    </source>
</evidence>
<proteinExistence type="inferred from homology"/>
<feature type="transmembrane region" description="Helical" evidence="13">
    <location>
        <begin position="157"/>
        <end position="178"/>
    </location>
</feature>
<feature type="transmembrane region" description="Helical" evidence="13">
    <location>
        <begin position="250"/>
        <end position="270"/>
    </location>
</feature>
<comment type="similarity">
    <text evidence="3">Belongs to the multi antimicrobial extrusion (MATE) (TC 2.A.66.1) family.</text>
</comment>
<reference evidence="14" key="1">
    <citation type="submission" date="2020-08" db="EMBL/GenBank/DDBJ databases">
        <authorList>
            <person name="Cejkova D."/>
            <person name="Kubasova T."/>
            <person name="Jahodarova E."/>
            <person name="Rychlik I."/>
        </authorList>
    </citation>
    <scope>NUCLEOTIDE SEQUENCE</scope>
    <source>
        <strain evidence="14">An559</strain>
    </source>
</reference>
<dbReference type="Proteomes" id="UP000774750">
    <property type="component" value="Unassembled WGS sequence"/>
</dbReference>
<feature type="transmembrane region" description="Helical" evidence="13">
    <location>
        <begin position="12"/>
        <end position="32"/>
    </location>
</feature>
<dbReference type="AlphaFoldDB" id="A0A939BE97"/>
<evidence type="ECO:0000256" key="12">
    <source>
        <dbReference type="ARBA" id="ARBA00031636"/>
    </source>
</evidence>
<evidence type="ECO:0000256" key="7">
    <source>
        <dbReference type="ARBA" id="ARBA00022475"/>
    </source>
</evidence>
<feature type="transmembrane region" description="Helical" evidence="13">
    <location>
        <begin position="308"/>
        <end position="330"/>
    </location>
</feature>
<feature type="transmembrane region" description="Helical" evidence="13">
    <location>
        <begin position="126"/>
        <end position="145"/>
    </location>
</feature>
<dbReference type="RefSeq" id="WP_204445945.1">
    <property type="nucleotide sequence ID" value="NZ_JACJKY010000007.1"/>
</dbReference>
<name>A0A939BE97_9FIRM</name>
<feature type="transmembrane region" description="Helical" evidence="13">
    <location>
        <begin position="380"/>
        <end position="400"/>
    </location>
</feature>
<dbReference type="EMBL" id="JACJKY010000007">
    <property type="protein sequence ID" value="MBM6920742.1"/>
    <property type="molecule type" value="Genomic_DNA"/>
</dbReference>
<dbReference type="Pfam" id="PF01554">
    <property type="entry name" value="MatE"/>
    <property type="match status" value="2"/>
</dbReference>
<dbReference type="InterPro" id="IPR048279">
    <property type="entry name" value="MdtK-like"/>
</dbReference>
<evidence type="ECO:0000256" key="2">
    <source>
        <dbReference type="ARBA" id="ARBA00004651"/>
    </source>
</evidence>
<evidence type="ECO:0000256" key="11">
    <source>
        <dbReference type="ARBA" id="ARBA00023136"/>
    </source>
</evidence>
<keyword evidence="15" id="KW-1185">Reference proteome</keyword>
<dbReference type="GO" id="GO:0042910">
    <property type="term" value="F:xenobiotic transmembrane transporter activity"/>
    <property type="evidence" value="ECO:0007669"/>
    <property type="project" value="InterPro"/>
</dbReference>
<dbReference type="NCBIfam" id="TIGR00797">
    <property type="entry name" value="matE"/>
    <property type="match status" value="1"/>
</dbReference>
<evidence type="ECO:0000256" key="5">
    <source>
        <dbReference type="ARBA" id="ARBA00022448"/>
    </source>
</evidence>
<comment type="subcellular location">
    <subcellularLocation>
        <location evidence="2">Cell membrane</location>
        <topology evidence="2">Multi-pass membrane protein</topology>
    </subcellularLocation>
</comment>
<dbReference type="InterPro" id="IPR050222">
    <property type="entry name" value="MATE_MdtK"/>
</dbReference>
<evidence type="ECO:0000313" key="15">
    <source>
        <dbReference type="Proteomes" id="UP000774750"/>
    </source>
</evidence>
<dbReference type="InterPro" id="IPR002528">
    <property type="entry name" value="MATE_fam"/>
</dbReference>
<dbReference type="PANTHER" id="PTHR43298">
    <property type="entry name" value="MULTIDRUG RESISTANCE PROTEIN NORM-RELATED"/>
    <property type="match status" value="1"/>
</dbReference>
<comment type="function">
    <text evidence="1">Multidrug efflux pump.</text>
</comment>
<feature type="transmembrane region" description="Helical" evidence="13">
    <location>
        <begin position="184"/>
        <end position="206"/>
    </location>
</feature>
<dbReference type="GO" id="GO:0005886">
    <property type="term" value="C:plasma membrane"/>
    <property type="evidence" value="ECO:0007669"/>
    <property type="project" value="UniProtKB-SubCell"/>
</dbReference>
<evidence type="ECO:0000256" key="6">
    <source>
        <dbReference type="ARBA" id="ARBA00022449"/>
    </source>
</evidence>
<sequence>MFTKKDIARLMIPLVIEQVLAVAIGMADTMMVSSCGEAAVSGVSLVDSINILLINIFSALATGGAIICSQFIGRDDKENTNKAAKQLIASVFLISSIIMVFCLFLNQSILSIVFPNTDKSVMDNCMTYFFWSAISYPFLGLYNAGAALFRSMGNSKITMIVSVAMNLLNIAGNAILIFGFNMGVAGAAIATLVSRIFGAVVMLWLLRFRSHGITIDSLTHWRLDFKLIRHILAIGIPNGLENGMFQIGKILVQGFVASYGTVAIAANAVANSIASVAVIPGAAVGLGMITIVGQCVGAQKFKEAKQYIFKLTGLAYAMMIVVNLLIVLLLNPLISLFSLSAETASITYELLLFHSIMSSILWPTAFTLPNGLRAANDVRFTMFVSVLSMWLCRIGLSYVLGTMLGMQVFGIWVAMTIDWVFRIIFFVIRICGNRWKKKAIQ</sequence>
<keyword evidence="7" id="KW-1003">Cell membrane</keyword>
<evidence type="ECO:0000256" key="10">
    <source>
        <dbReference type="ARBA" id="ARBA00023065"/>
    </source>
</evidence>
<evidence type="ECO:0000256" key="9">
    <source>
        <dbReference type="ARBA" id="ARBA00022989"/>
    </source>
</evidence>
<organism evidence="14 15">
    <name type="scientific">Merdimmobilis hominis</name>
    <dbReference type="NCBI Taxonomy" id="2897707"/>
    <lineage>
        <taxon>Bacteria</taxon>
        <taxon>Bacillati</taxon>
        <taxon>Bacillota</taxon>
        <taxon>Clostridia</taxon>
        <taxon>Eubacteriales</taxon>
        <taxon>Oscillospiraceae</taxon>
        <taxon>Merdimmobilis</taxon>
    </lineage>
</organism>
<dbReference type="PIRSF" id="PIRSF006603">
    <property type="entry name" value="DinF"/>
    <property type="match status" value="1"/>
</dbReference>
<evidence type="ECO:0000313" key="14">
    <source>
        <dbReference type="EMBL" id="MBM6920742.1"/>
    </source>
</evidence>
<feature type="transmembrane region" description="Helical" evidence="13">
    <location>
        <begin position="52"/>
        <end position="72"/>
    </location>
</feature>
<dbReference type="CDD" id="cd13137">
    <property type="entry name" value="MATE_NorM_like"/>
    <property type="match status" value="1"/>
</dbReference>
<keyword evidence="8 13" id="KW-0812">Transmembrane</keyword>
<feature type="transmembrane region" description="Helical" evidence="13">
    <location>
        <begin position="276"/>
        <end position="296"/>
    </location>
</feature>
<comment type="caution">
    <text evidence="14">The sequence shown here is derived from an EMBL/GenBank/DDBJ whole genome shotgun (WGS) entry which is preliminary data.</text>
</comment>
<evidence type="ECO:0000256" key="13">
    <source>
        <dbReference type="SAM" id="Phobius"/>
    </source>
</evidence>
<evidence type="ECO:0000256" key="4">
    <source>
        <dbReference type="ARBA" id="ARBA00020268"/>
    </source>
</evidence>
<dbReference type="GO" id="GO:0015297">
    <property type="term" value="F:antiporter activity"/>
    <property type="evidence" value="ECO:0007669"/>
    <property type="project" value="UniProtKB-KW"/>
</dbReference>
<evidence type="ECO:0000256" key="3">
    <source>
        <dbReference type="ARBA" id="ARBA00010199"/>
    </source>
</evidence>
<keyword evidence="5" id="KW-0813">Transport</keyword>
<keyword evidence="6" id="KW-0050">Antiport</keyword>
<keyword evidence="9 13" id="KW-1133">Transmembrane helix</keyword>
<protein>
    <recommendedName>
        <fullName evidence="4">Probable multidrug resistance protein NorM</fullName>
    </recommendedName>
    <alternativeName>
        <fullName evidence="12">Multidrug-efflux transporter</fullName>
    </alternativeName>
</protein>
<gene>
    <name evidence="14" type="ORF">H6A12_06215</name>
</gene>
<feature type="transmembrane region" description="Helical" evidence="13">
    <location>
        <begin position="406"/>
        <end position="428"/>
    </location>
</feature>
<keyword evidence="10" id="KW-0406">Ion transport</keyword>
<keyword evidence="11 13" id="KW-0472">Membrane</keyword>
<accession>A0A939BE97</accession>
<reference evidence="14" key="2">
    <citation type="journal article" date="2021" name="Sci. Rep.">
        <title>The distribution of antibiotic resistance genes in chicken gut microbiota commensals.</title>
        <authorList>
            <person name="Juricova H."/>
            <person name="Matiasovicova J."/>
            <person name="Kubasova T."/>
            <person name="Cejkova D."/>
            <person name="Rychlik I."/>
        </authorList>
    </citation>
    <scope>NUCLEOTIDE SEQUENCE</scope>
    <source>
        <strain evidence="14">An559</strain>
    </source>
</reference>
<dbReference type="PANTHER" id="PTHR43298:SF2">
    <property type="entry name" value="FMN_FAD EXPORTER YEEO-RELATED"/>
    <property type="match status" value="1"/>
</dbReference>
<evidence type="ECO:0000256" key="1">
    <source>
        <dbReference type="ARBA" id="ARBA00003408"/>
    </source>
</evidence>
<feature type="transmembrane region" description="Helical" evidence="13">
    <location>
        <begin position="350"/>
        <end position="368"/>
    </location>
</feature>